<dbReference type="GO" id="GO:0047372">
    <property type="term" value="F:monoacylglycerol lipase activity"/>
    <property type="evidence" value="ECO:0007669"/>
    <property type="project" value="TreeGrafter"/>
</dbReference>
<dbReference type="InterPro" id="IPR000073">
    <property type="entry name" value="AB_hydrolase_1"/>
</dbReference>
<dbReference type="STRING" id="1075417.SAMN05421823_10983"/>
<dbReference type="EMBL" id="FNFO01000009">
    <property type="protein sequence ID" value="SDL93805.1"/>
    <property type="molecule type" value="Genomic_DNA"/>
</dbReference>
<dbReference type="RefSeq" id="WP_218127132.1">
    <property type="nucleotide sequence ID" value="NZ_FNFO01000009.1"/>
</dbReference>
<protein>
    <submittedName>
        <fullName evidence="2">Pimeloyl-ACP methyl ester carboxylesterase</fullName>
    </submittedName>
</protein>
<feature type="domain" description="AB hydrolase-1" evidence="1">
    <location>
        <begin position="36"/>
        <end position="268"/>
    </location>
</feature>
<sequence length="287" mass="31745">MMEEFVTESPAAAAATQFAALATSKIAYRTFGHGVPLVLCNRFRGVLDTWDPLFLDLLAAQHTLIIFDYPGVGDSTGTLPTEITDVADVVTQLADYLQLDTFSVLGWSFGGLVAQTVTFLYPTRVRKTVLIGTNPPGTNEVAIEQTFFDHALKPRNDLDDETVLFFEPAVARSRQAAQASHARIAPRLNRTLIPSTPELFQRYFAASATFREDKHQLRARYQKPHAPVLVVMGDHDVSFAVQNWFPLLRQAGHTQLLILPEAGHAPQHQYPALVVGYLNTFLGQVVS</sequence>
<dbReference type="GO" id="GO:0046464">
    <property type="term" value="P:acylglycerol catabolic process"/>
    <property type="evidence" value="ECO:0007669"/>
    <property type="project" value="TreeGrafter"/>
</dbReference>
<dbReference type="Pfam" id="PF00561">
    <property type="entry name" value="Abhydrolase_1"/>
    <property type="match status" value="1"/>
</dbReference>
<dbReference type="InterPro" id="IPR050266">
    <property type="entry name" value="AB_hydrolase_sf"/>
</dbReference>
<organism evidence="2 3">
    <name type="scientific">Catalinimonas alkaloidigena</name>
    <dbReference type="NCBI Taxonomy" id="1075417"/>
    <lineage>
        <taxon>Bacteria</taxon>
        <taxon>Pseudomonadati</taxon>
        <taxon>Bacteroidota</taxon>
        <taxon>Cytophagia</taxon>
        <taxon>Cytophagales</taxon>
        <taxon>Catalimonadaceae</taxon>
        <taxon>Catalinimonas</taxon>
    </lineage>
</organism>
<evidence type="ECO:0000313" key="2">
    <source>
        <dbReference type="EMBL" id="SDL93805.1"/>
    </source>
</evidence>
<reference evidence="2 3" key="1">
    <citation type="submission" date="2016-10" db="EMBL/GenBank/DDBJ databases">
        <authorList>
            <person name="de Groot N.N."/>
        </authorList>
    </citation>
    <scope>NUCLEOTIDE SEQUENCE [LARGE SCALE GENOMIC DNA]</scope>
    <source>
        <strain evidence="2 3">DSM 25186</strain>
    </source>
</reference>
<keyword evidence="3" id="KW-1185">Reference proteome</keyword>
<dbReference type="PRINTS" id="PR00111">
    <property type="entry name" value="ABHYDROLASE"/>
</dbReference>
<dbReference type="InterPro" id="IPR029058">
    <property type="entry name" value="AB_hydrolase_fold"/>
</dbReference>
<dbReference type="SUPFAM" id="SSF53474">
    <property type="entry name" value="alpha/beta-Hydrolases"/>
    <property type="match status" value="1"/>
</dbReference>
<name>A0A1G9P6M3_9BACT</name>
<dbReference type="PANTHER" id="PTHR43798:SF5">
    <property type="entry name" value="MONOACYLGLYCEROL LIPASE ABHD6"/>
    <property type="match status" value="1"/>
</dbReference>
<dbReference type="AlphaFoldDB" id="A0A1G9P6M3"/>
<dbReference type="Proteomes" id="UP000198510">
    <property type="component" value="Unassembled WGS sequence"/>
</dbReference>
<dbReference type="Gene3D" id="3.40.50.1820">
    <property type="entry name" value="alpha/beta hydrolase"/>
    <property type="match status" value="1"/>
</dbReference>
<proteinExistence type="predicted"/>
<gene>
    <name evidence="2" type="ORF">SAMN05421823_10983</name>
</gene>
<accession>A0A1G9P6M3</accession>
<evidence type="ECO:0000259" key="1">
    <source>
        <dbReference type="Pfam" id="PF00561"/>
    </source>
</evidence>
<evidence type="ECO:0000313" key="3">
    <source>
        <dbReference type="Proteomes" id="UP000198510"/>
    </source>
</evidence>
<dbReference type="GO" id="GO:0016020">
    <property type="term" value="C:membrane"/>
    <property type="evidence" value="ECO:0007669"/>
    <property type="project" value="TreeGrafter"/>
</dbReference>
<dbReference type="PANTHER" id="PTHR43798">
    <property type="entry name" value="MONOACYLGLYCEROL LIPASE"/>
    <property type="match status" value="1"/>
</dbReference>